<evidence type="ECO:0000256" key="6">
    <source>
        <dbReference type="ARBA" id="ARBA00022741"/>
    </source>
</evidence>
<accession>A0A7V9YWN1</accession>
<organism evidence="13 14">
    <name type="scientific">[Anoxybacillus] calidus</name>
    <dbReference type="NCBI Taxonomy" id="575178"/>
    <lineage>
        <taxon>Bacteria</taxon>
        <taxon>Bacillati</taxon>
        <taxon>Bacillota</taxon>
        <taxon>Bacilli</taxon>
        <taxon>Bacillales</taxon>
        <taxon>Anoxybacillaceae</taxon>
        <taxon>Paranoxybacillus</taxon>
    </lineage>
</organism>
<evidence type="ECO:0000256" key="4">
    <source>
        <dbReference type="ARBA" id="ARBA00022679"/>
    </source>
</evidence>
<dbReference type="InterPro" id="IPR015813">
    <property type="entry name" value="Pyrv/PenolPyrv_kinase-like_dom"/>
</dbReference>
<evidence type="ECO:0000256" key="8">
    <source>
        <dbReference type="ARBA" id="ARBA00022840"/>
    </source>
</evidence>
<feature type="domain" description="Pyruvate kinase barrel" evidence="12">
    <location>
        <begin position="6"/>
        <end position="78"/>
    </location>
</feature>
<keyword evidence="5" id="KW-0479">Metal-binding</keyword>
<dbReference type="Pfam" id="PF00224">
    <property type="entry name" value="PK"/>
    <property type="match status" value="1"/>
</dbReference>
<dbReference type="InterPro" id="IPR040442">
    <property type="entry name" value="Pyrv_kinase-like_dom_sf"/>
</dbReference>
<evidence type="ECO:0000313" key="13">
    <source>
        <dbReference type="EMBL" id="MBA2869806.1"/>
    </source>
</evidence>
<dbReference type="AlphaFoldDB" id="A0A7V9YWN1"/>
<evidence type="ECO:0000256" key="5">
    <source>
        <dbReference type="ARBA" id="ARBA00022723"/>
    </source>
</evidence>
<evidence type="ECO:0000256" key="3">
    <source>
        <dbReference type="ARBA" id="ARBA00012142"/>
    </source>
</evidence>
<proteinExistence type="inferred from homology"/>
<dbReference type="GO" id="GO:0016301">
    <property type="term" value="F:kinase activity"/>
    <property type="evidence" value="ECO:0007669"/>
    <property type="project" value="UniProtKB-KW"/>
</dbReference>
<evidence type="ECO:0000256" key="11">
    <source>
        <dbReference type="ARBA" id="ARBA00023317"/>
    </source>
</evidence>
<name>A0A7V9YWN1_9BACL</name>
<gene>
    <name evidence="13" type="ORF">HNQ85_000064</name>
</gene>
<dbReference type="UniPathway" id="UPA00109">
    <property type="reaction ID" value="UER00188"/>
</dbReference>
<evidence type="ECO:0000256" key="2">
    <source>
        <dbReference type="ARBA" id="ARBA00008663"/>
    </source>
</evidence>
<dbReference type="SUPFAM" id="SSF51621">
    <property type="entry name" value="Phosphoenolpyruvate/pyruvate domain"/>
    <property type="match status" value="1"/>
</dbReference>
<protein>
    <recommendedName>
        <fullName evidence="3">pyruvate kinase</fullName>
        <ecNumber evidence="3">2.7.1.40</ecNumber>
    </recommendedName>
</protein>
<keyword evidence="8" id="KW-0067">ATP-binding</keyword>
<evidence type="ECO:0000313" key="14">
    <source>
        <dbReference type="Proteomes" id="UP000580891"/>
    </source>
</evidence>
<dbReference type="EC" id="2.7.1.40" evidence="3"/>
<evidence type="ECO:0000256" key="10">
    <source>
        <dbReference type="ARBA" id="ARBA00023152"/>
    </source>
</evidence>
<keyword evidence="6" id="KW-0547">Nucleotide-binding</keyword>
<dbReference type="RefSeq" id="WP_181535116.1">
    <property type="nucleotide sequence ID" value="NZ_JACDUU010000001.1"/>
</dbReference>
<dbReference type="InterPro" id="IPR001697">
    <property type="entry name" value="Pyr_Knase"/>
</dbReference>
<dbReference type="GO" id="GO:0004743">
    <property type="term" value="F:pyruvate kinase activity"/>
    <property type="evidence" value="ECO:0007669"/>
    <property type="project" value="UniProtKB-EC"/>
</dbReference>
<evidence type="ECO:0000256" key="1">
    <source>
        <dbReference type="ARBA" id="ARBA00004997"/>
    </source>
</evidence>
<dbReference type="PANTHER" id="PTHR11817">
    <property type="entry name" value="PYRUVATE KINASE"/>
    <property type="match status" value="1"/>
</dbReference>
<dbReference type="GO" id="GO:0030955">
    <property type="term" value="F:potassium ion binding"/>
    <property type="evidence" value="ECO:0007669"/>
    <property type="project" value="InterPro"/>
</dbReference>
<dbReference type="GO" id="GO:0000287">
    <property type="term" value="F:magnesium ion binding"/>
    <property type="evidence" value="ECO:0007669"/>
    <property type="project" value="InterPro"/>
</dbReference>
<dbReference type="GO" id="GO:0005524">
    <property type="term" value="F:ATP binding"/>
    <property type="evidence" value="ECO:0007669"/>
    <property type="project" value="UniProtKB-KW"/>
</dbReference>
<dbReference type="EMBL" id="JACDUU010000001">
    <property type="protein sequence ID" value="MBA2869806.1"/>
    <property type="molecule type" value="Genomic_DNA"/>
</dbReference>
<keyword evidence="7 13" id="KW-0418">Kinase</keyword>
<keyword evidence="11 13" id="KW-0670">Pyruvate</keyword>
<evidence type="ECO:0000256" key="7">
    <source>
        <dbReference type="ARBA" id="ARBA00022777"/>
    </source>
</evidence>
<keyword evidence="9" id="KW-0460">Magnesium</keyword>
<sequence>MAIDQICTIGPATSDEDMIKELILHGMTIVRLNLSHGNHESYHEVIHTVRSLNEKLATNVKILGDLQGSKIRLGEIEGDNI</sequence>
<comment type="caution">
    <text evidence="13">The sequence shown here is derived from an EMBL/GenBank/DDBJ whole genome shotgun (WGS) entry which is preliminary data.</text>
</comment>
<keyword evidence="4" id="KW-0808">Transferase</keyword>
<keyword evidence="10" id="KW-0324">Glycolysis</keyword>
<reference evidence="13 14" key="1">
    <citation type="submission" date="2020-07" db="EMBL/GenBank/DDBJ databases">
        <title>Genomic Encyclopedia of Type Strains, Phase IV (KMG-IV): sequencing the most valuable type-strain genomes for metagenomic binning, comparative biology and taxonomic classification.</title>
        <authorList>
            <person name="Goeker M."/>
        </authorList>
    </citation>
    <scope>NUCLEOTIDE SEQUENCE [LARGE SCALE GENOMIC DNA]</scope>
    <source>
        <strain evidence="13 14">DSM 25220</strain>
    </source>
</reference>
<dbReference type="InterPro" id="IPR015793">
    <property type="entry name" value="Pyrv_Knase_brl"/>
</dbReference>
<comment type="pathway">
    <text evidence="1">Carbohydrate degradation; glycolysis; pyruvate from D-glyceraldehyde 3-phosphate: step 5/5.</text>
</comment>
<dbReference type="Proteomes" id="UP000580891">
    <property type="component" value="Unassembled WGS sequence"/>
</dbReference>
<keyword evidence="14" id="KW-1185">Reference proteome</keyword>
<comment type="similarity">
    <text evidence="2">Belongs to the pyruvate kinase family.</text>
</comment>
<dbReference type="Gene3D" id="3.20.20.60">
    <property type="entry name" value="Phosphoenolpyruvate-binding domains"/>
    <property type="match status" value="1"/>
</dbReference>
<evidence type="ECO:0000259" key="12">
    <source>
        <dbReference type="Pfam" id="PF00224"/>
    </source>
</evidence>
<evidence type="ECO:0000256" key="9">
    <source>
        <dbReference type="ARBA" id="ARBA00022842"/>
    </source>
</evidence>